<organism evidence="6 7">
    <name type="scientific">Nocardia aurea</name>
    <dbReference type="NCBI Taxonomy" id="2144174"/>
    <lineage>
        <taxon>Bacteria</taxon>
        <taxon>Bacillati</taxon>
        <taxon>Actinomycetota</taxon>
        <taxon>Actinomycetes</taxon>
        <taxon>Mycobacteriales</taxon>
        <taxon>Nocardiaceae</taxon>
        <taxon>Nocardia</taxon>
    </lineage>
</organism>
<evidence type="ECO:0000256" key="3">
    <source>
        <dbReference type="ARBA" id="ARBA00023163"/>
    </source>
</evidence>
<evidence type="ECO:0000256" key="1">
    <source>
        <dbReference type="ARBA" id="ARBA00023015"/>
    </source>
</evidence>
<gene>
    <name evidence="6" type="ORF">AB0I48_02460</name>
</gene>
<accession>A0ABV3FM05</accession>
<protein>
    <submittedName>
        <fullName evidence="6">Helix-turn-helix domain-containing protein</fullName>
    </submittedName>
</protein>
<dbReference type="InterPro" id="IPR036271">
    <property type="entry name" value="Tet_transcr_reg_TetR-rel_C_sf"/>
</dbReference>
<keyword evidence="7" id="KW-1185">Reference proteome</keyword>
<dbReference type="RefSeq" id="WP_357779607.1">
    <property type="nucleotide sequence ID" value="NZ_JBFAKC010000001.1"/>
</dbReference>
<keyword evidence="2 4" id="KW-0238">DNA-binding</keyword>
<comment type="caution">
    <text evidence="6">The sequence shown here is derived from an EMBL/GenBank/DDBJ whole genome shotgun (WGS) entry which is preliminary data.</text>
</comment>
<dbReference type="InterPro" id="IPR049445">
    <property type="entry name" value="TetR_SbtR-like_C"/>
</dbReference>
<evidence type="ECO:0000259" key="5">
    <source>
        <dbReference type="PROSITE" id="PS50977"/>
    </source>
</evidence>
<evidence type="ECO:0000313" key="6">
    <source>
        <dbReference type="EMBL" id="MEV0706405.1"/>
    </source>
</evidence>
<feature type="DNA-binding region" description="H-T-H motif" evidence="4">
    <location>
        <begin position="33"/>
        <end position="52"/>
    </location>
</feature>
<proteinExistence type="predicted"/>
<dbReference type="EMBL" id="JBFAKC010000001">
    <property type="protein sequence ID" value="MEV0706405.1"/>
    <property type="molecule type" value="Genomic_DNA"/>
</dbReference>
<dbReference type="SUPFAM" id="SSF46689">
    <property type="entry name" value="Homeodomain-like"/>
    <property type="match status" value="1"/>
</dbReference>
<dbReference type="SUPFAM" id="SSF48498">
    <property type="entry name" value="Tetracyclin repressor-like, C-terminal domain"/>
    <property type="match status" value="1"/>
</dbReference>
<dbReference type="Pfam" id="PF21597">
    <property type="entry name" value="TetR_C_43"/>
    <property type="match status" value="1"/>
</dbReference>
<dbReference type="InterPro" id="IPR001647">
    <property type="entry name" value="HTH_TetR"/>
</dbReference>
<dbReference type="PRINTS" id="PR00455">
    <property type="entry name" value="HTHTETR"/>
</dbReference>
<sequence>MAADGLRADARSNRDQIVASALILFRDKGIDVSMKEVADHARVGVGTLYRRFPDREALISAASHAYLTGLAEGVTTAAREEHDAWSALRRFLHECARTGVGAFASSVEPVLHNRIRGDAHLTEVRETVVAAITDLVTRAHAEGTLRPDVDAGDVARLMTVQIYTRPDEEPTAAIARVMDLLLDGIGVASSSAESSPSDRVV</sequence>
<keyword evidence="1" id="KW-0805">Transcription regulation</keyword>
<dbReference type="PANTHER" id="PTHR30055:SF234">
    <property type="entry name" value="HTH-TYPE TRANSCRIPTIONAL REGULATOR BETI"/>
    <property type="match status" value="1"/>
</dbReference>
<dbReference type="PROSITE" id="PS50977">
    <property type="entry name" value="HTH_TETR_2"/>
    <property type="match status" value="1"/>
</dbReference>
<dbReference type="InterPro" id="IPR009057">
    <property type="entry name" value="Homeodomain-like_sf"/>
</dbReference>
<evidence type="ECO:0000256" key="4">
    <source>
        <dbReference type="PROSITE-ProRule" id="PRU00335"/>
    </source>
</evidence>
<keyword evidence="3" id="KW-0804">Transcription</keyword>
<evidence type="ECO:0000256" key="2">
    <source>
        <dbReference type="ARBA" id="ARBA00023125"/>
    </source>
</evidence>
<dbReference type="PANTHER" id="PTHR30055">
    <property type="entry name" value="HTH-TYPE TRANSCRIPTIONAL REGULATOR RUTR"/>
    <property type="match status" value="1"/>
</dbReference>
<dbReference type="Proteomes" id="UP001551695">
    <property type="component" value="Unassembled WGS sequence"/>
</dbReference>
<evidence type="ECO:0000313" key="7">
    <source>
        <dbReference type="Proteomes" id="UP001551695"/>
    </source>
</evidence>
<name>A0ABV3FM05_9NOCA</name>
<dbReference type="InterPro" id="IPR050109">
    <property type="entry name" value="HTH-type_TetR-like_transc_reg"/>
</dbReference>
<feature type="domain" description="HTH tetR-type" evidence="5">
    <location>
        <begin position="11"/>
        <end position="70"/>
    </location>
</feature>
<dbReference type="Gene3D" id="1.10.357.10">
    <property type="entry name" value="Tetracycline Repressor, domain 2"/>
    <property type="match status" value="1"/>
</dbReference>
<dbReference type="Pfam" id="PF00440">
    <property type="entry name" value="TetR_N"/>
    <property type="match status" value="1"/>
</dbReference>
<reference evidence="6 7" key="1">
    <citation type="submission" date="2024-06" db="EMBL/GenBank/DDBJ databases">
        <title>The Natural Products Discovery Center: Release of the First 8490 Sequenced Strains for Exploring Actinobacteria Biosynthetic Diversity.</title>
        <authorList>
            <person name="Kalkreuter E."/>
            <person name="Kautsar S.A."/>
            <person name="Yang D."/>
            <person name="Bader C.D."/>
            <person name="Teijaro C.N."/>
            <person name="Fluegel L."/>
            <person name="Davis C.M."/>
            <person name="Simpson J.R."/>
            <person name="Lauterbach L."/>
            <person name="Steele A.D."/>
            <person name="Gui C."/>
            <person name="Meng S."/>
            <person name="Li G."/>
            <person name="Viehrig K."/>
            <person name="Ye F."/>
            <person name="Su P."/>
            <person name="Kiefer A.F."/>
            <person name="Nichols A."/>
            <person name="Cepeda A.J."/>
            <person name="Yan W."/>
            <person name="Fan B."/>
            <person name="Jiang Y."/>
            <person name="Adhikari A."/>
            <person name="Zheng C.-J."/>
            <person name="Schuster L."/>
            <person name="Cowan T.M."/>
            <person name="Smanski M.J."/>
            <person name="Chevrette M.G."/>
            <person name="De Carvalho L.P.S."/>
            <person name="Shen B."/>
        </authorList>
    </citation>
    <scope>NUCLEOTIDE SEQUENCE [LARGE SCALE GENOMIC DNA]</scope>
    <source>
        <strain evidence="6 7">NPDC050403</strain>
    </source>
</reference>